<dbReference type="RefSeq" id="WP_199750727.1">
    <property type="nucleotide sequence ID" value="NZ_QBKP01000002.1"/>
</dbReference>
<dbReference type="InterPro" id="IPR001387">
    <property type="entry name" value="Cro/C1-type_HTH"/>
</dbReference>
<organism evidence="2 3">
    <name type="scientific">Gemmobacter caeni</name>
    <dbReference type="NCBI Taxonomy" id="589035"/>
    <lineage>
        <taxon>Bacteria</taxon>
        <taxon>Pseudomonadati</taxon>
        <taxon>Pseudomonadota</taxon>
        <taxon>Alphaproteobacteria</taxon>
        <taxon>Rhodobacterales</taxon>
        <taxon>Paracoccaceae</taxon>
        <taxon>Gemmobacter</taxon>
    </lineage>
</organism>
<sequence>MTSDIAHPDSSPIDVFEEASREVSDMIAARFQVRSRGRPKIRKEEAERREARRVRFGAKLRRMRERMGLTLAEAAARAGISSPRKLSQYETTCYPPGWVIRAIAPVYGVGETYLAELVLKHNDPDLYQALMSKEDNAGEGSEE</sequence>
<dbReference type="Gene3D" id="1.10.260.40">
    <property type="entry name" value="lambda repressor-like DNA-binding domains"/>
    <property type="match status" value="1"/>
</dbReference>
<dbReference type="GO" id="GO:0003677">
    <property type="term" value="F:DNA binding"/>
    <property type="evidence" value="ECO:0007669"/>
    <property type="project" value="InterPro"/>
</dbReference>
<comment type="caution">
    <text evidence="2">The sequence shown here is derived from an EMBL/GenBank/DDBJ whole genome shotgun (WGS) entry which is preliminary data.</text>
</comment>
<accession>A0A2T6B9A4</accession>
<feature type="domain" description="HTH cro/C1-type" evidence="1">
    <location>
        <begin position="60"/>
        <end position="114"/>
    </location>
</feature>
<evidence type="ECO:0000313" key="3">
    <source>
        <dbReference type="Proteomes" id="UP000244224"/>
    </source>
</evidence>
<dbReference type="AlphaFoldDB" id="A0A2T6B9A4"/>
<dbReference type="Proteomes" id="UP000244224">
    <property type="component" value="Unassembled WGS sequence"/>
</dbReference>
<evidence type="ECO:0000313" key="2">
    <source>
        <dbReference type="EMBL" id="PTX52602.1"/>
    </source>
</evidence>
<keyword evidence="3" id="KW-1185">Reference proteome</keyword>
<protein>
    <submittedName>
        <fullName evidence="2">Helix-turn-helix protein</fullName>
    </submittedName>
</protein>
<name>A0A2T6B9A4_9RHOB</name>
<evidence type="ECO:0000259" key="1">
    <source>
        <dbReference type="PROSITE" id="PS50943"/>
    </source>
</evidence>
<dbReference type="EMBL" id="QBKP01000002">
    <property type="protein sequence ID" value="PTX52602.1"/>
    <property type="molecule type" value="Genomic_DNA"/>
</dbReference>
<reference evidence="2 3" key="1">
    <citation type="submission" date="2018-04" db="EMBL/GenBank/DDBJ databases">
        <title>Genomic Encyclopedia of Archaeal and Bacterial Type Strains, Phase II (KMG-II): from individual species to whole genera.</title>
        <authorList>
            <person name="Goeker M."/>
        </authorList>
    </citation>
    <scope>NUCLEOTIDE SEQUENCE [LARGE SCALE GENOMIC DNA]</scope>
    <source>
        <strain evidence="2 3">DSM 21823</strain>
    </source>
</reference>
<dbReference type="SUPFAM" id="SSF47413">
    <property type="entry name" value="lambda repressor-like DNA-binding domains"/>
    <property type="match status" value="1"/>
</dbReference>
<proteinExistence type="predicted"/>
<dbReference type="CDD" id="cd00093">
    <property type="entry name" value="HTH_XRE"/>
    <property type="match status" value="1"/>
</dbReference>
<dbReference type="Pfam" id="PF13560">
    <property type="entry name" value="HTH_31"/>
    <property type="match status" value="1"/>
</dbReference>
<dbReference type="InterPro" id="IPR010982">
    <property type="entry name" value="Lambda_DNA-bd_dom_sf"/>
</dbReference>
<gene>
    <name evidence="2" type="ORF">C8N34_102382</name>
</gene>
<dbReference type="PROSITE" id="PS50943">
    <property type="entry name" value="HTH_CROC1"/>
    <property type="match status" value="1"/>
</dbReference>